<dbReference type="OrthoDB" id="28272at10239"/>
<dbReference type="Pfam" id="PF19162">
    <property type="entry name" value="DUF5844"/>
    <property type="match status" value="1"/>
</dbReference>
<dbReference type="Proteomes" id="UP000114278">
    <property type="component" value="Segment"/>
</dbReference>
<dbReference type="EMBL" id="HF920637">
    <property type="protein sequence ID" value="CCV02545.1"/>
    <property type="molecule type" value="Genomic_DNA"/>
</dbReference>
<organism evidence="1 2">
    <name type="scientific">Armadillidium vulgare iridescent virus</name>
    <dbReference type="NCBI Taxonomy" id="72201"/>
    <lineage>
        <taxon>Viruses</taxon>
        <taxon>Varidnaviria</taxon>
        <taxon>Bamfordvirae</taxon>
        <taxon>Nucleocytoviricota</taxon>
        <taxon>Megaviricetes</taxon>
        <taxon>Pimascovirales</taxon>
        <taxon>Pimascovirales incertae sedis</taxon>
        <taxon>Iridoviridae</taxon>
        <taxon>Betairidovirinae</taxon>
        <taxon>Iridovirus</taxon>
        <taxon>Iridovirus armadillidium1</taxon>
        <taxon>Invertebrate iridescent virus 31</taxon>
    </lineage>
</organism>
<accession>A0A068QL90</accession>
<sequence length="131" mass="15225">MEDKEKCRKIIFLKLLSKHINYISHPSITTKFECLINLKRFTLELIKNKNCHDTVEIGILKTENVLKSILNIKFDKKGDNVSFTDLEALKILHCLIITINNGEHPLKQCYTAWTDNSSLYNSLSTQRLINF</sequence>
<keyword evidence="2" id="KW-1185">Reference proteome</keyword>
<dbReference type="RefSeq" id="YP_009046787.1">
    <property type="nucleotide sequence ID" value="NC_024451.1"/>
</dbReference>
<dbReference type="GeneID" id="19738757"/>
<gene>
    <name evidence="1" type="primary">173L</name>
    <name evidence="1" type="ORF">IIV31_173L</name>
</gene>
<protein>
    <submittedName>
        <fullName evidence="1">Uncharacterized protein</fullName>
    </submittedName>
</protein>
<proteinExistence type="predicted"/>
<name>A0A068QL90_9VIRU</name>
<evidence type="ECO:0000313" key="1">
    <source>
        <dbReference type="EMBL" id="CCV02545.1"/>
    </source>
</evidence>
<evidence type="ECO:0000313" key="2">
    <source>
        <dbReference type="Proteomes" id="UP000114278"/>
    </source>
</evidence>
<dbReference type="KEGG" id="vg:19738757"/>
<reference evidence="1 2" key="1">
    <citation type="journal article" date="2014" name="J. Gen. Virol.">
        <title>Genome sequence of a crustacean iridovirus, IIV31, isolated from the pill bug, Armadillidium vulgare.</title>
        <authorList>
            <person name="Piegu B."/>
            <person name="Guizard S."/>
            <person name="Yeping T."/>
            <person name="Cruaud C."/>
            <person name="Asgari S."/>
            <person name="Bideshi D.K."/>
            <person name="Federici B.A."/>
            <person name="Bigot Y."/>
        </authorList>
    </citation>
    <scope>NUCLEOTIDE SEQUENCE [LARGE SCALE GENOMIC DNA]</scope>
</reference>
<dbReference type="InterPro" id="IPR043888">
    <property type="entry name" value="DUF5844"/>
</dbReference>